<dbReference type="SUPFAM" id="SSF101386">
    <property type="entry name" value="all-alpha NTP pyrophosphatases"/>
    <property type="match status" value="1"/>
</dbReference>
<name>A0A8S5V3H8_9CAUD</name>
<accession>A0A8S5V3H8</accession>
<dbReference type="EMBL" id="BK016189">
    <property type="protein sequence ID" value="DAG01244.1"/>
    <property type="molecule type" value="Genomic_DNA"/>
</dbReference>
<organism evidence="1">
    <name type="scientific">Caudovirales sp. ctVfb8</name>
    <dbReference type="NCBI Taxonomy" id="2825766"/>
    <lineage>
        <taxon>Viruses</taxon>
        <taxon>Duplodnaviria</taxon>
        <taxon>Heunggongvirae</taxon>
        <taxon>Uroviricota</taxon>
        <taxon>Caudoviricetes</taxon>
    </lineage>
</organism>
<evidence type="ECO:0000313" key="1">
    <source>
        <dbReference type="EMBL" id="DAG01244.1"/>
    </source>
</evidence>
<dbReference type="Gene3D" id="1.10.3420.10">
    <property type="entry name" value="putative ntp pyrophosphohydrolase like domain"/>
    <property type="match status" value="1"/>
</dbReference>
<proteinExistence type="predicted"/>
<sequence>MQVLFDKAHPSGTNGKLYLKLILEEFEEWAEEASDCPEDFKELCDLIWVCIMYAIEHKYPLELGMKALAEEFMSKMVDDNGNLCPTYRADGKLLKGAHFKKADFMSLLGVN</sequence>
<protein>
    <submittedName>
        <fullName evidence="1">Triphosphate Pyrophosphohydrolase</fullName>
    </submittedName>
</protein>
<dbReference type="InterPro" id="IPR023292">
    <property type="entry name" value="NTP_PyroPHydrolase-like_dom_sf"/>
</dbReference>
<reference evidence="1" key="1">
    <citation type="journal article" date="2021" name="Proc. Natl. Acad. Sci. U.S.A.">
        <title>A Catalog of Tens of Thousands of Viruses from Human Metagenomes Reveals Hidden Associations with Chronic Diseases.</title>
        <authorList>
            <person name="Tisza M.J."/>
            <person name="Buck C.B."/>
        </authorList>
    </citation>
    <scope>NUCLEOTIDE SEQUENCE</scope>
    <source>
        <strain evidence="1">CtVfb8</strain>
    </source>
</reference>